<gene>
    <name evidence="2" type="ORF">E1288_39910</name>
</gene>
<dbReference type="Proteomes" id="UP000294947">
    <property type="component" value="Unassembled WGS sequence"/>
</dbReference>
<name>A0A4R4Y191_9PSEU</name>
<accession>A0A4R4Y191</accession>
<dbReference type="InterPro" id="IPR034768">
    <property type="entry name" value="4FE4S_WBL"/>
</dbReference>
<dbReference type="Pfam" id="PF02467">
    <property type="entry name" value="Whib"/>
    <property type="match status" value="1"/>
</dbReference>
<dbReference type="EMBL" id="SMKW01000092">
    <property type="protein sequence ID" value="TDD37776.1"/>
    <property type="molecule type" value="Genomic_DNA"/>
</dbReference>
<evidence type="ECO:0000313" key="3">
    <source>
        <dbReference type="Proteomes" id="UP000294947"/>
    </source>
</evidence>
<dbReference type="RefSeq" id="WP_408014310.1">
    <property type="nucleotide sequence ID" value="NZ_SMKW01000092.1"/>
</dbReference>
<evidence type="ECO:0000259" key="1">
    <source>
        <dbReference type="PROSITE" id="PS51674"/>
    </source>
</evidence>
<evidence type="ECO:0000313" key="2">
    <source>
        <dbReference type="EMBL" id="TDD37776.1"/>
    </source>
</evidence>
<sequence length="98" mass="10838">MGPGRIERGEVPRRVARGWVTLALAVWGGQAPPAWHSDAACRDHDPRYWDENTATARKICAACPVKGPCSEAAQRARGTTPQQYVEDIYGVHNGRKKR</sequence>
<comment type="caution">
    <text evidence="2">The sequence shown here is derived from an EMBL/GenBank/DDBJ whole genome shotgun (WGS) entry which is preliminary data.</text>
</comment>
<dbReference type="AlphaFoldDB" id="A0A4R4Y191"/>
<organism evidence="2 3">
    <name type="scientific">Saccharopolyspora elongata</name>
    <dbReference type="NCBI Taxonomy" id="2530387"/>
    <lineage>
        <taxon>Bacteria</taxon>
        <taxon>Bacillati</taxon>
        <taxon>Actinomycetota</taxon>
        <taxon>Actinomycetes</taxon>
        <taxon>Pseudonocardiales</taxon>
        <taxon>Pseudonocardiaceae</taxon>
        <taxon>Saccharopolyspora</taxon>
    </lineage>
</organism>
<proteinExistence type="predicted"/>
<protein>
    <recommendedName>
        <fullName evidence="1">4Fe-4S Wbl-type domain-containing protein</fullName>
    </recommendedName>
</protein>
<keyword evidence="3" id="KW-1185">Reference proteome</keyword>
<feature type="domain" description="4Fe-4S Wbl-type" evidence="1">
    <location>
        <begin position="23"/>
        <end position="98"/>
    </location>
</feature>
<dbReference type="PROSITE" id="PS51674">
    <property type="entry name" value="4FE4S_WBL"/>
    <property type="match status" value="1"/>
</dbReference>
<reference evidence="2 3" key="1">
    <citation type="submission" date="2019-03" db="EMBL/GenBank/DDBJ databases">
        <title>Draft genome sequences of novel Actinobacteria.</title>
        <authorList>
            <person name="Sahin N."/>
            <person name="Ay H."/>
            <person name="Saygin H."/>
        </authorList>
    </citation>
    <scope>NUCLEOTIDE SEQUENCE [LARGE SCALE GENOMIC DNA]</scope>
    <source>
        <strain evidence="2 3">7K502</strain>
    </source>
</reference>